<dbReference type="Gene3D" id="3.40.50.12780">
    <property type="entry name" value="N-terminal domain of ligase-like"/>
    <property type="match status" value="1"/>
</dbReference>
<evidence type="ECO:0000313" key="5">
    <source>
        <dbReference type="Proteomes" id="UP000703661"/>
    </source>
</evidence>
<dbReference type="Pfam" id="PF00501">
    <property type="entry name" value="AMP-binding"/>
    <property type="match status" value="1"/>
</dbReference>
<dbReference type="PROSITE" id="PS50075">
    <property type="entry name" value="CARRIER"/>
    <property type="match status" value="1"/>
</dbReference>
<dbReference type="Gene3D" id="1.10.1200.10">
    <property type="entry name" value="ACP-like"/>
    <property type="match status" value="1"/>
</dbReference>
<keyword evidence="5" id="KW-1185">Reference proteome</keyword>
<dbReference type="InterPro" id="IPR009081">
    <property type="entry name" value="PP-bd_ACP"/>
</dbReference>
<dbReference type="InterPro" id="IPR020806">
    <property type="entry name" value="PKS_PP-bd"/>
</dbReference>
<dbReference type="PANTHER" id="PTHR43439">
    <property type="entry name" value="PHENYLACETATE-COENZYME A LIGASE"/>
    <property type="match status" value="1"/>
</dbReference>
<accession>A0A9P6SXA6</accession>
<dbReference type="InterPro" id="IPR036736">
    <property type="entry name" value="ACP-like_sf"/>
</dbReference>
<name>A0A9P6SXA6_9FUNG</name>
<dbReference type="Proteomes" id="UP000703661">
    <property type="component" value="Unassembled WGS sequence"/>
</dbReference>
<keyword evidence="1" id="KW-0596">Phosphopantetheine</keyword>
<dbReference type="InterPro" id="IPR013120">
    <property type="entry name" value="FAR_NAD-bd"/>
</dbReference>
<evidence type="ECO:0000259" key="3">
    <source>
        <dbReference type="PROSITE" id="PS50075"/>
    </source>
</evidence>
<dbReference type="Pfam" id="PF07993">
    <property type="entry name" value="NAD_binding_4"/>
    <property type="match status" value="1"/>
</dbReference>
<dbReference type="SUPFAM" id="SSF47336">
    <property type="entry name" value="ACP-like"/>
    <property type="match status" value="1"/>
</dbReference>
<dbReference type="SUPFAM" id="SSF56801">
    <property type="entry name" value="Acetyl-CoA synthetase-like"/>
    <property type="match status" value="1"/>
</dbReference>
<dbReference type="InterPro" id="IPR051414">
    <property type="entry name" value="Adenylate-forming_Reductase"/>
</dbReference>
<evidence type="ECO:0000256" key="2">
    <source>
        <dbReference type="ARBA" id="ARBA00022553"/>
    </source>
</evidence>
<comment type="caution">
    <text evidence="4">The sequence shown here is derived from an EMBL/GenBank/DDBJ whole genome shotgun (WGS) entry which is preliminary data.</text>
</comment>
<dbReference type="InterPro" id="IPR042099">
    <property type="entry name" value="ANL_N_sf"/>
</dbReference>
<protein>
    <recommendedName>
        <fullName evidence="3">Carrier domain-containing protein</fullName>
    </recommendedName>
</protein>
<dbReference type="InterPro" id="IPR000873">
    <property type="entry name" value="AMP-dep_synth/lig_dom"/>
</dbReference>
<sequence length="1100" mass="121135">QLQALGDDATPPSFSTSYYLHKWARELPDAPCLLVPNATATAYITFSFAQYDAASNFIARHWASKLNPAWLDDGRTRALAALDAPVAFLVKDLPTSHFLMIAFQKLRIPLLLVSTRNSPAGVSHLVTTCKVSAILVEDSLRSLLEPQVAHIPTYSVPSINPEELLQVPNVPPIPHCTDVDAKDVAVIVHSSGTTGFPKLVPTPYRSVYYSGLCSDITDGYSARRNRSALLLALPLFHTSGLRIMMSTIIGARALVLPLSATWPVSAAQTADSLKQSNAHILVTVPAIIEQLASNSSTHAVLAGLHLLHYGGAPLSVETVQLLRKQMGIKLVNMYGTSECGIAMVGCIDADHGDFDSRGDELMIGPLTRAKMEEVDTDLYELVVHRDSLFMASHFQTDENGWYHSGDLFQHRGKEHYVLIGRKDDTLVHVNGEKTAALPMENCLVGFESAILRALVVGTNRPCTAALIELNPEVAASLSQQEIDTRIANAVAQANIAAPQHSQLLYPDMVTILPLDGPSFPTTDKGSVRRRQCNELFAREIEALYSALDDSQTSFQLANPSTATVMYSTSELEEKLRELLIQLLPQSTARLLKTDDKWHQLDFFSELSIDSLQATHIRGRIAKSFGFRLPAESVFTYSTIEQLAKLMVKSRVLTSETTLQATSESFNEAQNSRTIEYIRKFTGFSDIAVARGDIVPRENEVGVLLTGATGSLGAWVLDALIQRPVDRVKTVFVLVRGSTDKAVERVRKSLHERHCNVAAFDAALDAKRVVVLGNYDTNDVKFGQTTEVYERLEQEVSVIVHVAWSVGFNKPVQAYADQMFNVAQFARLAAVPAIRFSSQPKRIVFTSSVSVAMAYPAASGGNFNVPEEEFDIRAASAAFGYGRSKFAAERILLEAHRQLGVPVKIVRVGQISGDREHGVWTNATEMNALLTYAPTTVHALPSSGMSKIIDWVPVDDVARALLEFSLDTPRTTSVYNLVNPKSISWPEFVNILRRALPRTHFDVQPYGQWVERLSKDLHSGESEEAIKKRNPFFELIPFLQQSAANGIVDAEEKAIVFMTVAAERDSSVIRRLPAMDDALVRKYLRGWQRAGLIDSHVEIAE</sequence>
<keyword evidence="2" id="KW-0597">Phosphoprotein</keyword>
<dbReference type="Pfam" id="PF23562">
    <property type="entry name" value="AMP-binding_C_3"/>
    <property type="match status" value="1"/>
</dbReference>
<evidence type="ECO:0000256" key="1">
    <source>
        <dbReference type="ARBA" id="ARBA00022450"/>
    </source>
</evidence>
<dbReference type="InterPro" id="IPR020845">
    <property type="entry name" value="AMP-binding_CS"/>
</dbReference>
<dbReference type="SMART" id="SM00823">
    <property type="entry name" value="PKS_PP"/>
    <property type="match status" value="1"/>
</dbReference>
<dbReference type="AlphaFoldDB" id="A0A9P6SXA6"/>
<dbReference type="SUPFAM" id="SSF51735">
    <property type="entry name" value="NAD(P)-binding Rossmann-fold domains"/>
    <property type="match status" value="1"/>
</dbReference>
<dbReference type="InterPro" id="IPR036291">
    <property type="entry name" value="NAD(P)-bd_dom_sf"/>
</dbReference>
<feature type="domain" description="Carrier" evidence="3">
    <location>
        <begin position="566"/>
        <end position="650"/>
    </location>
</feature>
<proteinExistence type="predicted"/>
<dbReference type="Pfam" id="PF00550">
    <property type="entry name" value="PP-binding"/>
    <property type="match status" value="1"/>
</dbReference>
<reference evidence="4" key="1">
    <citation type="journal article" date="2020" name="Fungal Divers.">
        <title>Resolving the Mortierellaceae phylogeny through synthesis of multi-gene phylogenetics and phylogenomics.</title>
        <authorList>
            <person name="Vandepol N."/>
            <person name="Liber J."/>
            <person name="Desiro A."/>
            <person name="Na H."/>
            <person name="Kennedy M."/>
            <person name="Barry K."/>
            <person name="Grigoriev I.V."/>
            <person name="Miller A.N."/>
            <person name="O'Donnell K."/>
            <person name="Stajich J.E."/>
            <person name="Bonito G."/>
        </authorList>
    </citation>
    <scope>NUCLEOTIDE SEQUENCE</scope>
    <source>
        <strain evidence="4">NRRL 2769</strain>
    </source>
</reference>
<feature type="non-terminal residue" evidence="4">
    <location>
        <position position="1100"/>
    </location>
</feature>
<gene>
    <name evidence="4" type="ORF">BGZ80_002487</name>
</gene>
<dbReference type="PANTHER" id="PTHR43439:SF2">
    <property type="entry name" value="ENZYME, PUTATIVE (JCVI)-RELATED"/>
    <property type="match status" value="1"/>
</dbReference>
<organism evidence="4 5">
    <name type="scientific">Entomortierella chlamydospora</name>
    <dbReference type="NCBI Taxonomy" id="101097"/>
    <lineage>
        <taxon>Eukaryota</taxon>
        <taxon>Fungi</taxon>
        <taxon>Fungi incertae sedis</taxon>
        <taxon>Mucoromycota</taxon>
        <taxon>Mortierellomycotina</taxon>
        <taxon>Mortierellomycetes</taxon>
        <taxon>Mortierellales</taxon>
        <taxon>Mortierellaceae</taxon>
        <taxon>Entomortierella</taxon>
    </lineage>
</organism>
<evidence type="ECO:0000313" key="4">
    <source>
        <dbReference type="EMBL" id="KAG0009345.1"/>
    </source>
</evidence>
<dbReference type="PROSITE" id="PS00455">
    <property type="entry name" value="AMP_BINDING"/>
    <property type="match status" value="1"/>
</dbReference>
<dbReference type="Gene3D" id="3.40.50.720">
    <property type="entry name" value="NAD(P)-binding Rossmann-like Domain"/>
    <property type="match status" value="1"/>
</dbReference>
<dbReference type="EMBL" id="JAAAID010001615">
    <property type="protein sequence ID" value="KAG0009345.1"/>
    <property type="molecule type" value="Genomic_DNA"/>
</dbReference>
<dbReference type="GO" id="GO:0031177">
    <property type="term" value="F:phosphopantetheine binding"/>
    <property type="evidence" value="ECO:0007669"/>
    <property type="project" value="InterPro"/>
</dbReference>